<keyword evidence="6" id="KW-1185">Reference proteome</keyword>
<accession>A0ABY6CT03</accession>
<sequence>MGAYITSIGTANPSNKYKQDDIAQFMCENLSLRPEEQRKLCILYRATGIEERYSVLHDYKRKKGTFTFFENSADLQPFPKTSTRMKLYREEAVPLAISAITQCINGEKLSSFTHLITVSCTGMYAPGLDVDLIKTLNLSPSINRMSINFMGCYAAMNALNMARQICLNQSAKVLIVSVELCTIHLQSSHSEDNLLAHSLFSDGAAATVVSSEPTDHCLEIVSNSSYLALIGKNDMAWQIGDFGFEMALTSYVPDIIQKGIHDLTRQLLSQTEMSLANIDLFAIHPGGKKILESIERELKLSKDDNQYAYEVLKKYGNMSSPTILFVLAELMKKMKDGQNVLSFAFGPGLTMESILFKSHSHV</sequence>
<gene>
    <name evidence="5" type="ORF">N6H18_06780</name>
</gene>
<comment type="similarity">
    <text evidence="1">Belongs to the thiolase-like superfamily. Chalcone/stilbene synthases family.</text>
</comment>
<dbReference type="RefSeq" id="WP_262311085.1">
    <property type="nucleotide sequence ID" value="NZ_CP106679.1"/>
</dbReference>
<dbReference type="InterPro" id="IPR001099">
    <property type="entry name" value="Chalcone/stilbene_synt_N"/>
</dbReference>
<dbReference type="Pfam" id="PF00195">
    <property type="entry name" value="Chal_sti_synt_N"/>
    <property type="match status" value="1"/>
</dbReference>
<dbReference type="PANTHER" id="PTHR11877:SF46">
    <property type="entry name" value="TYPE III POLYKETIDE SYNTHASE A"/>
    <property type="match status" value="1"/>
</dbReference>
<dbReference type="EMBL" id="CP106679">
    <property type="protein sequence ID" value="UXP33656.1"/>
    <property type="molecule type" value="Genomic_DNA"/>
</dbReference>
<dbReference type="CDD" id="cd00831">
    <property type="entry name" value="CHS_like"/>
    <property type="match status" value="1"/>
</dbReference>
<dbReference type="Gene3D" id="3.40.47.10">
    <property type="match status" value="2"/>
</dbReference>
<protein>
    <submittedName>
        <fullName evidence="5">Type III polyketide synthase</fullName>
    </submittedName>
</protein>
<feature type="domain" description="Chalcone/stilbene synthase C-terminal" evidence="4">
    <location>
        <begin position="232"/>
        <end position="358"/>
    </location>
</feature>
<evidence type="ECO:0000313" key="5">
    <source>
        <dbReference type="EMBL" id="UXP33656.1"/>
    </source>
</evidence>
<evidence type="ECO:0000313" key="6">
    <source>
        <dbReference type="Proteomes" id="UP001065174"/>
    </source>
</evidence>
<name>A0ABY6CT03_9BACT</name>
<keyword evidence="2" id="KW-0808">Transferase</keyword>
<evidence type="ECO:0000259" key="4">
    <source>
        <dbReference type="Pfam" id="PF02797"/>
    </source>
</evidence>
<dbReference type="InterPro" id="IPR016039">
    <property type="entry name" value="Thiolase-like"/>
</dbReference>
<dbReference type="InterPro" id="IPR011141">
    <property type="entry name" value="Polyketide_synthase_type-III"/>
</dbReference>
<feature type="domain" description="Chalcone/stilbene synthase N-terminal" evidence="3">
    <location>
        <begin position="3"/>
        <end position="213"/>
    </location>
</feature>
<evidence type="ECO:0000256" key="1">
    <source>
        <dbReference type="ARBA" id="ARBA00005531"/>
    </source>
</evidence>
<organism evidence="5 6">
    <name type="scientific">Reichenbachiella agarivorans</name>
    <dbReference type="NCBI Taxonomy" id="2979464"/>
    <lineage>
        <taxon>Bacteria</taxon>
        <taxon>Pseudomonadati</taxon>
        <taxon>Bacteroidota</taxon>
        <taxon>Cytophagia</taxon>
        <taxon>Cytophagales</taxon>
        <taxon>Reichenbachiellaceae</taxon>
        <taxon>Reichenbachiella</taxon>
    </lineage>
</organism>
<dbReference type="Proteomes" id="UP001065174">
    <property type="component" value="Chromosome"/>
</dbReference>
<dbReference type="PIRSF" id="PIRSF000451">
    <property type="entry name" value="PKS_III"/>
    <property type="match status" value="1"/>
</dbReference>
<evidence type="ECO:0000259" key="3">
    <source>
        <dbReference type="Pfam" id="PF00195"/>
    </source>
</evidence>
<proteinExistence type="inferred from homology"/>
<dbReference type="Pfam" id="PF02797">
    <property type="entry name" value="Chal_sti_synt_C"/>
    <property type="match status" value="1"/>
</dbReference>
<dbReference type="PANTHER" id="PTHR11877">
    <property type="entry name" value="HYDROXYMETHYLGLUTARYL-COA SYNTHASE"/>
    <property type="match status" value="1"/>
</dbReference>
<reference evidence="5" key="1">
    <citation type="submission" date="2022-09" db="EMBL/GenBank/DDBJ databases">
        <title>Comparative genomics and taxonomic characterization of three novel marine species of genus Reichenbachiella exhibiting antioxidant and polysaccharide degradation activities.</title>
        <authorList>
            <person name="Muhammad N."/>
            <person name="Lee Y.-J."/>
            <person name="Ko J."/>
            <person name="Kim S.-G."/>
        </authorList>
    </citation>
    <scope>NUCLEOTIDE SEQUENCE</scope>
    <source>
        <strain evidence="5">BKB1-1</strain>
    </source>
</reference>
<dbReference type="InterPro" id="IPR012328">
    <property type="entry name" value="Chalcone/stilbene_synt_C"/>
</dbReference>
<dbReference type="SUPFAM" id="SSF53901">
    <property type="entry name" value="Thiolase-like"/>
    <property type="match status" value="1"/>
</dbReference>
<evidence type="ECO:0000256" key="2">
    <source>
        <dbReference type="ARBA" id="ARBA00022679"/>
    </source>
</evidence>